<dbReference type="OMA" id="GWQFHRS"/>
<dbReference type="InterPro" id="IPR057207">
    <property type="entry name" value="FBXL15_LRR"/>
</dbReference>
<dbReference type="Gene3D" id="1.20.1280.50">
    <property type="match status" value="1"/>
</dbReference>
<reference evidence="3" key="1">
    <citation type="journal article" date="2014" name="Nat. Commun.">
        <title>The tobacco genome sequence and its comparison with those of tomato and potato.</title>
        <authorList>
            <person name="Sierro N."/>
            <person name="Battey J.N."/>
            <person name="Ouadi S."/>
            <person name="Bakaher N."/>
            <person name="Bovet L."/>
            <person name="Willig A."/>
            <person name="Goepfert S."/>
            <person name="Peitsch M.C."/>
            <person name="Ivanov N.V."/>
        </authorList>
    </citation>
    <scope>NUCLEOTIDE SEQUENCE [LARGE SCALE GENOMIC DNA]</scope>
</reference>
<feature type="domain" description="F-box" evidence="2">
    <location>
        <begin position="22"/>
        <end position="69"/>
    </location>
</feature>
<dbReference type="OrthoDB" id="1289132at2759"/>
<keyword evidence="3" id="KW-1185">Reference proteome</keyword>
<dbReference type="PANTHER" id="PTHR13318">
    <property type="entry name" value="PARTNER OF PAIRED, ISOFORM B-RELATED"/>
    <property type="match status" value="1"/>
</dbReference>
<dbReference type="InterPro" id="IPR032675">
    <property type="entry name" value="LRR_dom_sf"/>
</dbReference>
<dbReference type="PANTHER" id="PTHR13318:SF176">
    <property type="entry name" value="F-BOX PROTEIN AT-B"/>
    <property type="match status" value="1"/>
</dbReference>
<protein>
    <submittedName>
        <fullName evidence="4">F-box protein At-B</fullName>
    </submittedName>
</protein>
<dbReference type="GO" id="GO:0031146">
    <property type="term" value="P:SCF-dependent proteasomal ubiquitin-dependent protein catabolic process"/>
    <property type="evidence" value="ECO:0000318"/>
    <property type="project" value="GO_Central"/>
</dbReference>
<organism evidence="3 4">
    <name type="scientific">Nicotiana tabacum</name>
    <name type="common">Common tobacco</name>
    <dbReference type="NCBI Taxonomy" id="4097"/>
    <lineage>
        <taxon>Eukaryota</taxon>
        <taxon>Viridiplantae</taxon>
        <taxon>Streptophyta</taxon>
        <taxon>Embryophyta</taxon>
        <taxon>Tracheophyta</taxon>
        <taxon>Spermatophyta</taxon>
        <taxon>Magnoliopsida</taxon>
        <taxon>eudicotyledons</taxon>
        <taxon>Gunneridae</taxon>
        <taxon>Pentapetalae</taxon>
        <taxon>asterids</taxon>
        <taxon>lamiids</taxon>
        <taxon>Solanales</taxon>
        <taxon>Solanaceae</taxon>
        <taxon>Nicotianoideae</taxon>
        <taxon>Nicotianeae</taxon>
        <taxon>Nicotiana</taxon>
    </lineage>
</organism>
<evidence type="ECO:0000259" key="2">
    <source>
        <dbReference type="PROSITE" id="PS50181"/>
    </source>
</evidence>
<dbReference type="SMR" id="A0A1S3YVE3"/>
<dbReference type="GO" id="GO:0019005">
    <property type="term" value="C:SCF ubiquitin ligase complex"/>
    <property type="evidence" value="ECO:0000318"/>
    <property type="project" value="GO_Central"/>
</dbReference>
<reference evidence="4" key="2">
    <citation type="submission" date="2025-08" db="UniProtKB">
        <authorList>
            <consortium name="RefSeq"/>
        </authorList>
    </citation>
    <scope>IDENTIFICATION</scope>
    <source>
        <tissue evidence="4">Leaf</tissue>
    </source>
</reference>
<gene>
    <name evidence="4" type="primary">LOC107780256</name>
</gene>
<dbReference type="Gene3D" id="3.80.10.10">
    <property type="entry name" value="Ribonuclease Inhibitor"/>
    <property type="match status" value="2"/>
</dbReference>
<dbReference type="Proteomes" id="UP000790787">
    <property type="component" value="Chromosome 2"/>
</dbReference>
<name>A0A1S3YVE3_TOBAC</name>
<dbReference type="Pfam" id="PF25372">
    <property type="entry name" value="DUF7885"/>
    <property type="match status" value="1"/>
</dbReference>
<dbReference type="InterPro" id="IPR006553">
    <property type="entry name" value="Leu-rich_rpt_Cys-con_subtyp"/>
</dbReference>
<dbReference type="PROSITE" id="PS50181">
    <property type="entry name" value="FBOX"/>
    <property type="match status" value="1"/>
</dbReference>
<dbReference type="SMART" id="SM00367">
    <property type="entry name" value="LRR_CC"/>
    <property type="match status" value="8"/>
</dbReference>
<evidence type="ECO:0000313" key="4">
    <source>
        <dbReference type="RefSeq" id="XP_016456271.1"/>
    </source>
</evidence>
<evidence type="ECO:0000313" key="3">
    <source>
        <dbReference type="Proteomes" id="UP000790787"/>
    </source>
</evidence>
<sequence>MAATDSDNKRHHTGEGRGGDCEASMEKLPHHIITHVLHKLDLESLCTAACVSRTFHSAVTHLLSSLSSLDLSGFSLDEESLKHVVSRVQGAKSLTIDCLQVENDSSIFNILHEHIVDLSLLKCSSLSYDILRAIGERCPNLRFFLIEFAGHVLPELFKTKLIEMLQKISLLEALSIKIRGTILDVFDLQSLELFLPKSVKSLKLQPTAEHFSIHWIDKLRGVPWFKLQSLSLVLDIISDNLFITVVNSLPLLVELDLEDRPLTEPSMRLDLTNTGLQCLEVCQHLITLSIVRSRIYYPASFKRVDNLGMFLLSEGCGGLESVKLGGFTKVTEAGFSSILHSCQNLKKFEVLNSSLLSDLAFHDMRGVARSLLELRLLSCRLLTSEAMEELSSFSNLEVLDTSGCRSISDPCLSYISGLTTLRTLNLAEADITDSGLAILGRGDLPIARLCIRGCKRVTDRGIGFLFHGERKICKTLSSLDVGQMPGISDAGIFTISSAAKALTDLCLRYCFHVTDAAMKMLVDRPNHKSCLLQRLDLYNCRSLSDDLIMLLLDKSPFRGLRWLGVGSTLLVNKRGNFSTVCNGRPWLVVCFDGCELGCHDGWQFHKSNGY</sequence>
<dbReference type="AlphaFoldDB" id="A0A1S3YVE3"/>
<dbReference type="RefSeq" id="XP_016456271.1">
    <property type="nucleotide sequence ID" value="XM_016600785.2"/>
</dbReference>
<feature type="compositionally biased region" description="Basic and acidic residues" evidence="1">
    <location>
        <begin position="13"/>
        <end position="22"/>
    </location>
</feature>
<accession>A0A1S3YVE3</accession>
<dbReference type="RefSeq" id="XP_016456271.1">
    <property type="nucleotide sequence ID" value="XM_016600785.1"/>
</dbReference>
<dbReference type="SUPFAM" id="SSF52047">
    <property type="entry name" value="RNI-like"/>
    <property type="match status" value="2"/>
</dbReference>
<dbReference type="STRING" id="4097.A0A1S3YVE3"/>
<dbReference type="GeneID" id="107780256"/>
<dbReference type="Pfam" id="PF00646">
    <property type="entry name" value="F-box"/>
    <property type="match status" value="1"/>
</dbReference>
<dbReference type="PaxDb" id="4097-A0A1S3YVE3"/>
<dbReference type="SMART" id="SM00256">
    <property type="entry name" value="FBOX"/>
    <property type="match status" value="1"/>
</dbReference>
<dbReference type="KEGG" id="nta:107780256"/>
<dbReference type="InterPro" id="IPR036047">
    <property type="entry name" value="F-box-like_dom_sf"/>
</dbReference>
<evidence type="ECO:0000256" key="1">
    <source>
        <dbReference type="SAM" id="MobiDB-lite"/>
    </source>
</evidence>
<dbReference type="CDD" id="cd09917">
    <property type="entry name" value="F-box_SF"/>
    <property type="match status" value="1"/>
</dbReference>
<dbReference type="SUPFAM" id="SSF81383">
    <property type="entry name" value="F-box domain"/>
    <property type="match status" value="1"/>
</dbReference>
<proteinExistence type="predicted"/>
<dbReference type="InterPro" id="IPR001810">
    <property type="entry name" value="F-box_dom"/>
</dbReference>
<feature type="region of interest" description="Disordered" evidence="1">
    <location>
        <begin position="1"/>
        <end position="22"/>
    </location>
</feature>